<organism evidence="1 2">
    <name type="scientific">Arthrobacter phage Abba</name>
    <dbReference type="NCBI Taxonomy" id="2713256"/>
    <lineage>
        <taxon>Viruses</taxon>
        <taxon>Duplodnaviria</taxon>
        <taxon>Heunggongvirae</taxon>
        <taxon>Uroviricota</taxon>
        <taxon>Caudoviricetes</taxon>
        <taxon>Berryhillviridae</taxon>
        <taxon>Ayohtrevirus</taxon>
        <taxon>Ayohtrevirus abba</taxon>
    </lineage>
</organism>
<sequence length="43" mass="4887">MSDDLRYLLSLGVSPEDAGRRLGRTARAVTIELETKEEDHDRD</sequence>
<gene>
    <name evidence="1" type="primary">60</name>
    <name evidence="1" type="ORF">SEA_ABBA_60</name>
</gene>
<evidence type="ECO:0008006" key="3">
    <source>
        <dbReference type="Google" id="ProtNLM"/>
    </source>
</evidence>
<reference evidence="1 2" key="1">
    <citation type="submission" date="2020-02" db="EMBL/GenBank/DDBJ databases">
        <authorList>
            <person name="Bojorquez D.A."/>
            <person name="Alcantara J.K.D.L."/>
            <person name="Arambulo J.M.L."/>
            <person name="Budzinski C.A."/>
            <person name="Campbell G.A."/>
            <person name="Dosanjh M.K."/>
            <person name="Gallardo M.A."/>
            <person name="Huang C."/>
            <person name="Nguyen N."/>
            <person name="Yee O.M."/>
            <person name="Ngo R.T."/>
            <person name="Kapinos A."/>
            <person name="Freise A.C."/>
            <person name="Reddi K."/>
            <person name="Moberg-Parker J."/>
            <person name="Garlena R.A."/>
            <person name="Russell D.A."/>
            <person name="Pope W.H."/>
            <person name="Jacobs-Sera D."/>
            <person name="Hatfull G.F."/>
        </authorList>
    </citation>
    <scope>NUCLEOTIDE SEQUENCE [LARGE SCALE GENOMIC DNA]</scope>
</reference>
<proteinExistence type="predicted"/>
<dbReference type="RefSeq" id="YP_009887326.1">
    <property type="nucleotide sequence ID" value="NC_049498.1"/>
</dbReference>
<evidence type="ECO:0000313" key="1">
    <source>
        <dbReference type="EMBL" id="QIN94389.1"/>
    </source>
</evidence>
<dbReference type="GeneID" id="55816781"/>
<evidence type="ECO:0000313" key="2">
    <source>
        <dbReference type="Proteomes" id="UP000500909"/>
    </source>
</evidence>
<name>A0A6G8R2G4_9CAUD</name>
<protein>
    <recommendedName>
        <fullName evidence="3">Helix-turn-helix DNA binding domain protein</fullName>
    </recommendedName>
</protein>
<dbReference type="KEGG" id="vg:55816781"/>
<dbReference type="Proteomes" id="UP000500909">
    <property type="component" value="Segment"/>
</dbReference>
<keyword evidence="2" id="KW-1185">Reference proteome</keyword>
<accession>A0A6G8R2G4</accession>
<dbReference type="EMBL" id="MT024868">
    <property type="protein sequence ID" value="QIN94389.1"/>
    <property type="molecule type" value="Genomic_DNA"/>
</dbReference>